<accession>A0ABX9DAN8</accession>
<dbReference type="Pfam" id="PF21722">
    <property type="entry name" value="Gly_rich_2"/>
    <property type="match status" value="1"/>
</dbReference>
<organism evidence="3 4">
    <name type="scientific">Rhodovulum viride</name>
    <dbReference type="NCBI Taxonomy" id="1231134"/>
    <lineage>
        <taxon>Bacteria</taxon>
        <taxon>Pseudomonadati</taxon>
        <taxon>Pseudomonadota</taxon>
        <taxon>Alphaproteobacteria</taxon>
        <taxon>Rhodobacterales</taxon>
        <taxon>Paracoccaceae</taxon>
        <taxon>Rhodovulum</taxon>
    </lineage>
</organism>
<protein>
    <recommendedName>
        <fullName evidence="2">Glycine-rich domain-containing protein</fullName>
    </recommendedName>
</protein>
<feature type="domain" description="Glycine-rich" evidence="2">
    <location>
        <begin position="42"/>
        <end position="256"/>
    </location>
</feature>
<keyword evidence="4" id="KW-1185">Reference proteome</keyword>
<comment type="caution">
    <text evidence="3">The sequence shown here is derived from an EMBL/GenBank/DDBJ whole genome shotgun (WGS) entry which is preliminary data.</text>
</comment>
<evidence type="ECO:0000313" key="4">
    <source>
        <dbReference type="Proteomes" id="UP000248659"/>
    </source>
</evidence>
<evidence type="ECO:0000256" key="1">
    <source>
        <dbReference type="SAM" id="MobiDB-lite"/>
    </source>
</evidence>
<name>A0ABX9DAN8_9RHOB</name>
<sequence>MAYAVISAFSGTGATKTTVNIAGSSFDIYECPFDAQIEVGTAGDIDYAIIGAGGASSPANYNASGGGSGGDVLIGTMAVSAGTLAITVGLGGTSTTSAATSGGDTSALGLTALGGGIGAGFGGGAAILPTDGGGAGPRDDGDTLLGAAHPTSYRGGNGYRVSGGRKHSGGGRGAGGNGGDADADTAGAGGPGIVSDITGLSVEYGAGGTGRIWDLNVNIPTNPETPTIPGHGGPGVTSRAYLAGSPGANGVVVLRVATPGATTPDEVGGGSIASAVAISGGAVGQTHRLGGSAIASAPAISGGDLGQTHAIGGGVVSAQVSAAGGGLGQTHALPGGAVSAQVAVSGGQLGQTHSIGGGSVTSQVVITGGAIGDISAVPGGSIAARVAIAGGALGQTHRIGGGTAVAQATVSGGALAQTHALAGGSVAARIDATGGALGQVHRIGGGSIASAFVVSGGAFTQGQVSGRRWARPGDTPGKGKILTGQQGPG</sequence>
<reference evidence="3 4" key="1">
    <citation type="submission" date="2017-01" db="EMBL/GenBank/DDBJ databases">
        <title>Genome sequence of Rhodovulum viride JA756.</title>
        <authorList>
            <person name="Lakshmi K.V."/>
            <person name="Tushar L.D."/>
            <person name="Sasikala C."/>
            <person name="Venkataramana C."/>
        </authorList>
    </citation>
    <scope>NUCLEOTIDE SEQUENCE [LARGE SCALE GENOMIC DNA]</scope>
    <source>
        <strain evidence="3 4">JA756</strain>
    </source>
</reference>
<feature type="region of interest" description="Disordered" evidence="1">
    <location>
        <begin position="155"/>
        <end position="187"/>
    </location>
</feature>
<dbReference type="EMBL" id="MUAV01000069">
    <property type="protein sequence ID" value="RAP39385.1"/>
    <property type="molecule type" value="Genomic_DNA"/>
</dbReference>
<feature type="non-terminal residue" evidence="3">
    <location>
        <position position="489"/>
    </location>
</feature>
<evidence type="ECO:0000313" key="3">
    <source>
        <dbReference type="EMBL" id="RAP39385.1"/>
    </source>
</evidence>
<gene>
    <name evidence="3" type="ORF">BYZ73_20805</name>
</gene>
<dbReference type="InterPro" id="IPR049304">
    <property type="entry name" value="Gly_rich_dom"/>
</dbReference>
<feature type="region of interest" description="Disordered" evidence="1">
    <location>
        <begin position="464"/>
        <end position="489"/>
    </location>
</feature>
<dbReference type="RefSeq" id="WP_342768240.1">
    <property type="nucleotide sequence ID" value="NZ_MUAV01000069.1"/>
</dbReference>
<feature type="compositionally biased region" description="Gly residues" evidence="1">
    <location>
        <begin position="170"/>
        <end position="179"/>
    </location>
</feature>
<dbReference type="Proteomes" id="UP000248659">
    <property type="component" value="Unassembled WGS sequence"/>
</dbReference>
<proteinExistence type="predicted"/>
<evidence type="ECO:0000259" key="2">
    <source>
        <dbReference type="Pfam" id="PF21722"/>
    </source>
</evidence>